<comment type="caution">
    <text evidence="2">The sequence shown here is derived from an EMBL/GenBank/DDBJ whole genome shotgun (WGS) entry which is preliminary data.</text>
</comment>
<dbReference type="PANTHER" id="PTHR23001">
    <property type="entry name" value="EUKARYOTIC TRANSLATION INITIATION FACTOR"/>
    <property type="match status" value="1"/>
</dbReference>
<dbReference type="OrthoDB" id="10250831at2759"/>
<dbReference type="InterPro" id="IPR002735">
    <property type="entry name" value="Transl_init_fac_IF2/IF5_dom"/>
</dbReference>
<keyword evidence="2" id="KW-0648">Protein biosynthesis</keyword>
<dbReference type="GO" id="GO:0005829">
    <property type="term" value="C:cytosol"/>
    <property type="evidence" value="ECO:0007669"/>
    <property type="project" value="TreeGrafter"/>
</dbReference>
<sequence length="269" mass="30970">MIDINRTTTDLHYRYKMPRISIQHSGGSKTILVNLQEVSSSLKRDPLHILKYISYDLATQTKVDSKKYIVNGKHDARRIQDCIFDFIDLFVLCSKCENPETFYVDAGGLSKECLACGEKTKVPNHKLNATILKDLDKQDYNNMYTKFTTEEEVDIKEVVKENVNSAEIYEALKKRGVPEEKMLPTILNFGESFIPKCGEIVKNLDKKVLFSSVDDFIESSKKTELVPAILDLLKESGIKKNELFKFFSRPQNNKKRSLEFKNEVNKYFG</sequence>
<dbReference type="GO" id="GO:0001732">
    <property type="term" value="P:formation of cytoplasmic translation initiation complex"/>
    <property type="evidence" value="ECO:0007669"/>
    <property type="project" value="TreeGrafter"/>
</dbReference>
<feature type="domain" description="Translation initiation factor IF2/IF5" evidence="1">
    <location>
        <begin position="12"/>
        <end position="119"/>
    </location>
</feature>
<dbReference type="Proteomes" id="UP000740883">
    <property type="component" value="Unassembled WGS sequence"/>
</dbReference>
<dbReference type="EMBL" id="SBJO01000078">
    <property type="protein sequence ID" value="KAF9763366.1"/>
    <property type="molecule type" value="Genomic_DNA"/>
</dbReference>
<dbReference type="SUPFAM" id="SSF100966">
    <property type="entry name" value="Translation initiation factor 2 beta, aIF2beta, N-terminal domain"/>
    <property type="match status" value="1"/>
</dbReference>
<dbReference type="InterPro" id="IPR045196">
    <property type="entry name" value="IF2/IF5"/>
</dbReference>
<dbReference type="Gene3D" id="2.20.25.350">
    <property type="match status" value="1"/>
</dbReference>
<gene>
    <name evidence="2" type="primary">C37C3.2</name>
    <name evidence="2" type="ORF">NGRA_1300</name>
</gene>
<evidence type="ECO:0000259" key="1">
    <source>
        <dbReference type="SMART" id="SM00653"/>
    </source>
</evidence>
<name>A0A9P6GZ75_9MICR</name>
<dbReference type="AlphaFoldDB" id="A0A9P6GZ75"/>
<evidence type="ECO:0000313" key="2">
    <source>
        <dbReference type="EMBL" id="KAF9763366.1"/>
    </source>
</evidence>
<protein>
    <submittedName>
        <fullName evidence="2">Eukaryotic translation initiation factor 5</fullName>
    </submittedName>
</protein>
<dbReference type="GO" id="GO:0071074">
    <property type="term" value="F:eukaryotic initiation factor eIF2 binding"/>
    <property type="evidence" value="ECO:0007669"/>
    <property type="project" value="TreeGrafter"/>
</dbReference>
<evidence type="ECO:0000313" key="3">
    <source>
        <dbReference type="Proteomes" id="UP000740883"/>
    </source>
</evidence>
<organism evidence="2 3">
    <name type="scientific">Nosema granulosis</name>
    <dbReference type="NCBI Taxonomy" id="83296"/>
    <lineage>
        <taxon>Eukaryota</taxon>
        <taxon>Fungi</taxon>
        <taxon>Fungi incertae sedis</taxon>
        <taxon>Microsporidia</taxon>
        <taxon>Nosematidae</taxon>
        <taxon>Nosema</taxon>
    </lineage>
</organism>
<dbReference type="GO" id="GO:0005092">
    <property type="term" value="F:GDP-dissociation inhibitor activity"/>
    <property type="evidence" value="ECO:0007669"/>
    <property type="project" value="TreeGrafter"/>
</dbReference>
<reference evidence="2 3" key="1">
    <citation type="journal article" date="2020" name="Genome Biol. Evol.">
        <title>Comparative genomics of strictly vertically transmitted, feminizing microsporidia endosymbionts of amphipod crustaceans.</title>
        <authorList>
            <person name="Cormier A."/>
            <person name="Chebbi M.A."/>
            <person name="Giraud I."/>
            <person name="Wattier R."/>
            <person name="Teixeira M."/>
            <person name="Gilbert C."/>
            <person name="Rigaud T."/>
            <person name="Cordaux R."/>
        </authorList>
    </citation>
    <scope>NUCLEOTIDE SEQUENCE [LARGE SCALE GENOMIC DNA]</scope>
    <source>
        <strain evidence="2 3">Ou3-Ou53</strain>
    </source>
</reference>
<keyword evidence="3" id="KW-1185">Reference proteome</keyword>
<proteinExistence type="predicted"/>
<dbReference type="SMART" id="SM00653">
    <property type="entry name" value="eIF2B_5"/>
    <property type="match status" value="1"/>
</dbReference>
<accession>A0A9P6GZ75</accession>
<dbReference type="Pfam" id="PF01873">
    <property type="entry name" value="eIF-5_eIF-2B"/>
    <property type="match status" value="1"/>
</dbReference>
<dbReference type="Gene3D" id="3.30.30.170">
    <property type="match status" value="1"/>
</dbReference>
<dbReference type="InterPro" id="IPR016189">
    <property type="entry name" value="Transl_init_fac_IF2/IF5_N"/>
</dbReference>
<dbReference type="PANTHER" id="PTHR23001:SF7">
    <property type="entry name" value="EUKARYOTIC TRANSLATION INITIATION FACTOR 5"/>
    <property type="match status" value="1"/>
</dbReference>
<keyword evidence="2" id="KW-0396">Initiation factor</keyword>
<dbReference type="GO" id="GO:0003743">
    <property type="term" value="F:translation initiation factor activity"/>
    <property type="evidence" value="ECO:0007669"/>
    <property type="project" value="UniProtKB-KW"/>
</dbReference>